<dbReference type="InterPro" id="IPR036388">
    <property type="entry name" value="WH-like_DNA-bd_sf"/>
</dbReference>
<dbReference type="CDD" id="cd08422">
    <property type="entry name" value="PBP2_CrgA_like"/>
    <property type="match status" value="1"/>
</dbReference>
<proteinExistence type="inferred from homology"/>
<dbReference type="SUPFAM" id="SSF46785">
    <property type="entry name" value="Winged helix' DNA-binding domain"/>
    <property type="match status" value="1"/>
</dbReference>
<evidence type="ECO:0000256" key="1">
    <source>
        <dbReference type="ARBA" id="ARBA00009437"/>
    </source>
</evidence>
<keyword evidence="2" id="KW-0805">Transcription regulation</keyword>
<dbReference type="InterPro" id="IPR000847">
    <property type="entry name" value="LysR_HTH_N"/>
</dbReference>
<dbReference type="RefSeq" id="WP_205212440.1">
    <property type="nucleotide sequence ID" value="NZ_JAFFZO010000059.1"/>
</dbReference>
<evidence type="ECO:0000256" key="2">
    <source>
        <dbReference type="ARBA" id="ARBA00023015"/>
    </source>
</evidence>
<keyword evidence="4" id="KW-0804">Transcription</keyword>
<sequence length="304" mass="34215">MDNNYVLPLLPEMAVFVTVAEEESFSKAGRKLGLATSSVSRSINRLERSLQTKLLERTTRKVRLSTAGSEVYEQCKQMLESAKSAVQVAHSNLEEARGVLRIAAPKAFAKQILSPLVLDFLQTYSGVTVKFRVADHFIDPVSEDVDVIFRLTDQPLEGLISKTLMQTNLVLCATPVYLEIFGVPAHPGDLLDHQCITLDEQTGDNEWKFTNEQQKVKIKTQSRFSVNHTEIRKDAVLRNLGISIFPDFTVESELRDGTLVAVLPDWHVAGNYQGKVILQYAQSRFIPIQIRKFVDFMAERFASL</sequence>
<evidence type="ECO:0000313" key="6">
    <source>
        <dbReference type="EMBL" id="MBN0989844.1"/>
    </source>
</evidence>
<comment type="similarity">
    <text evidence="1">Belongs to the LysR transcriptional regulatory family.</text>
</comment>
<dbReference type="SUPFAM" id="SSF53850">
    <property type="entry name" value="Periplasmic binding protein-like II"/>
    <property type="match status" value="1"/>
</dbReference>
<protein>
    <submittedName>
        <fullName evidence="6">LysR family transcriptional regulator</fullName>
    </submittedName>
</protein>
<dbReference type="EMBL" id="JAFFZP010000059">
    <property type="protein sequence ID" value="MBN0989844.1"/>
    <property type="molecule type" value="Genomic_DNA"/>
</dbReference>
<dbReference type="InterPro" id="IPR005119">
    <property type="entry name" value="LysR_subst-bd"/>
</dbReference>
<organism evidence="6 7">
    <name type="scientific">Amphritea pacifica</name>
    <dbReference type="NCBI Taxonomy" id="2811233"/>
    <lineage>
        <taxon>Bacteria</taxon>
        <taxon>Pseudomonadati</taxon>
        <taxon>Pseudomonadota</taxon>
        <taxon>Gammaproteobacteria</taxon>
        <taxon>Oceanospirillales</taxon>
        <taxon>Oceanospirillaceae</taxon>
        <taxon>Amphritea</taxon>
    </lineage>
</organism>
<evidence type="ECO:0000256" key="3">
    <source>
        <dbReference type="ARBA" id="ARBA00023125"/>
    </source>
</evidence>
<comment type="caution">
    <text evidence="6">The sequence shown here is derived from an EMBL/GenBank/DDBJ whole genome shotgun (WGS) entry which is preliminary data.</text>
</comment>
<dbReference type="Proteomes" id="UP000760472">
    <property type="component" value="Unassembled WGS sequence"/>
</dbReference>
<dbReference type="PANTHER" id="PTHR30537:SF5">
    <property type="entry name" value="HTH-TYPE TRANSCRIPTIONAL ACTIVATOR TTDR-RELATED"/>
    <property type="match status" value="1"/>
</dbReference>
<keyword evidence="7" id="KW-1185">Reference proteome</keyword>
<dbReference type="Gene3D" id="1.10.10.10">
    <property type="entry name" value="Winged helix-like DNA-binding domain superfamily/Winged helix DNA-binding domain"/>
    <property type="match status" value="1"/>
</dbReference>
<evidence type="ECO:0000259" key="5">
    <source>
        <dbReference type="PROSITE" id="PS50931"/>
    </source>
</evidence>
<name>A0ABS2WDS2_9GAMM</name>
<dbReference type="PROSITE" id="PS50931">
    <property type="entry name" value="HTH_LYSR"/>
    <property type="match status" value="1"/>
</dbReference>
<evidence type="ECO:0000256" key="4">
    <source>
        <dbReference type="ARBA" id="ARBA00023163"/>
    </source>
</evidence>
<reference evidence="6 7" key="1">
    <citation type="submission" date="2021-02" db="EMBL/GenBank/DDBJ databases">
        <title>A novel species of genus Amphritea isolated from a fishpond in China.</title>
        <authorList>
            <person name="Lu H."/>
        </authorList>
    </citation>
    <scope>NUCLEOTIDE SEQUENCE [LARGE SCALE GENOMIC DNA]</scope>
    <source>
        <strain evidence="6 7">RP18W</strain>
    </source>
</reference>
<dbReference type="InterPro" id="IPR036390">
    <property type="entry name" value="WH_DNA-bd_sf"/>
</dbReference>
<dbReference type="PANTHER" id="PTHR30537">
    <property type="entry name" value="HTH-TYPE TRANSCRIPTIONAL REGULATOR"/>
    <property type="match status" value="1"/>
</dbReference>
<keyword evidence="3" id="KW-0238">DNA-binding</keyword>
<accession>A0ABS2WDS2</accession>
<dbReference type="Gene3D" id="3.40.190.290">
    <property type="match status" value="1"/>
</dbReference>
<evidence type="ECO:0000313" key="7">
    <source>
        <dbReference type="Proteomes" id="UP000760472"/>
    </source>
</evidence>
<dbReference type="Pfam" id="PF00126">
    <property type="entry name" value="HTH_1"/>
    <property type="match status" value="1"/>
</dbReference>
<dbReference type="InterPro" id="IPR058163">
    <property type="entry name" value="LysR-type_TF_proteobact-type"/>
</dbReference>
<feature type="domain" description="HTH lysR-type" evidence="5">
    <location>
        <begin position="8"/>
        <end position="65"/>
    </location>
</feature>
<gene>
    <name evidence="6" type="ORF">JW498_20990</name>
</gene>
<dbReference type="Pfam" id="PF03466">
    <property type="entry name" value="LysR_substrate"/>
    <property type="match status" value="1"/>
</dbReference>